<dbReference type="AlphaFoldDB" id="A0A0R3KQ18"/>
<evidence type="ECO:0000313" key="3">
    <source>
        <dbReference type="Proteomes" id="UP000051913"/>
    </source>
</evidence>
<feature type="signal peptide" evidence="1">
    <location>
        <begin position="1"/>
        <end position="25"/>
    </location>
</feature>
<keyword evidence="3" id="KW-1185">Reference proteome</keyword>
<comment type="caution">
    <text evidence="2">The sequence shown here is derived from an EMBL/GenBank/DDBJ whole genome shotgun (WGS) entry which is preliminary data.</text>
</comment>
<keyword evidence="1" id="KW-0732">Signal</keyword>
<accession>A0A0R3KQ18</accession>
<dbReference type="Proteomes" id="UP000051913">
    <property type="component" value="Unassembled WGS sequence"/>
</dbReference>
<sequence>MMSRCSIRACIDVCLALALIAPASAEPLRDVSTGLAIDPPEGYIARTIAPTPTFVVRFEVKKPSDRDTGCQVAFTPLPQNAELKQSDINDIVEGPRWIDLARAAVAINYDVSATDRFNVNGIGGIAMIGDFKSRPGLPARAQDVRTLFMLVETPKGRTTTICVGEKQNFDARRVEFERVARSALPPR</sequence>
<evidence type="ECO:0000256" key="1">
    <source>
        <dbReference type="SAM" id="SignalP"/>
    </source>
</evidence>
<organism evidence="2 3">
    <name type="scientific">Bradyrhizobium valentinum</name>
    <dbReference type="NCBI Taxonomy" id="1518501"/>
    <lineage>
        <taxon>Bacteria</taxon>
        <taxon>Pseudomonadati</taxon>
        <taxon>Pseudomonadota</taxon>
        <taxon>Alphaproteobacteria</taxon>
        <taxon>Hyphomicrobiales</taxon>
        <taxon>Nitrobacteraceae</taxon>
        <taxon>Bradyrhizobium</taxon>
    </lineage>
</organism>
<dbReference type="EMBL" id="LLXX01000182">
    <property type="protein sequence ID" value="KRQ97744.1"/>
    <property type="molecule type" value="Genomic_DNA"/>
</dbReference>
<proteinExistence type="predicted"/>
<name>A0A0R3KQ18_9BRAD</name>
<evidence type="ECO:0000313" key="2">
    <source>
        <dbReference type="EMBL" id="KRQ97744.1"/>
    </source>
</evidence>
<gene>
    <name evidence="2" type="ORF">CP49_17965</name>
</gene>
<reference evidence="2 3" key="1">
    <citation type="submission" date="2014-03" db="EMBL/GenBank/DDBJ databases">
        <title>Bradyrhizobium valentinum sp. nov., isolated from effective nodules of Lupinus mariae-josephae, a lupine endemic of basic-lime soils in Eastern Spain.</title>
        <authorList>
            <person name="Duran D."/>
            <person name="Rey L."/>
            <person name="Navarro A."/>
            <person name="Busquets A."/>
            <person name="Imperial J."/>
            <person name="Ruiz-Argueso T."/>
        </authorList>
    </citation>
    <scope>NUCLEOTIDE SEQUENCE [LARGE SCALE GENOMIC DNA]</scope>
    <source>
        <strain evidence="2 3">LmjM3</strain>
    </source>
</reference>
<protein>
    <submittedName>
        <fullName evidence="2">Uncharacterized protein</fullName>
    </submittedName>
</protein>
<feature type="chain" id="PRO_5006442287" evidence="1">
    <location>
        <begin position="26"/>
        <end position="187"/>
    </location>
</feature>